<gene>
    <name evidence="2" type="ORF">CMU_040300</name>
</gene>
<keyword evidence="1" id="KW-1133">Transmembrane helix</keyword>
<dbReference type="RefSeq" id="XP_002139310.1">
    <property type="nucleotide sequence ID" value="XM_002139274.1"/>
</dbReference>
<dbReference type="OMA" id="TLNWINS"/>
<keyword evidence="3" id="KW-1185">Reference proteome</keyword>
<accession>B6A9S0</accession>
<dbReference type="OrthoDB" id="343897at2759"/>
<sequence length="248" mass="29583">MDVNSSTNREEALRCRDVVIKTLRSAQYWQGTIRTQQIRNSVHQFERYLRLSNETRSAQDVAFELRSEIADTFVFEEFLRLLRDERQQSHQDSSNLNPNIQNNNPQLWLKLKATYNFIKFKICTLEGIVFNMLPLKIQNLILDSYRKPLFALYSINILLLLIRIYFFKWRPIFGDTTKDDDSNNQFGDYSYSSYIHIYENNYSPTLIDYVYEILSFFINLFTSIIPLVLPLITLNWINSQSVHRHQRI</sequence>
<dbReference type="VEuPathDB" id="CryptoDB:CMU_040300"/>
<protein>
    <submittedName>
        <fullName evidence="2">Uncharacterized protein</fullName>
    </submittedName>
</protein>
<evidence type="ECO:0000256" key="1">
    <source>
        <dbReference type="SAM" id="Phobius"/>
    </source>
</evidence>
<dbReference type="AlphaFoldDB" id="B6A9S0"/>
<proteinExistence type="predicted"/>
<keyword evidence="1" id="KW-0812">Transmembrane</keyword>
<dbReference type="GeneID" id="6994458"/>
<feature type="transmembrane region" description="Helical" evidence="1">
    <location>
        <begin position="213"/>
        <end position="237"/>
    </location>
</feature>
<dbReference type="EMBL" id="DS989726">
    <property type="protein sequence ID" value="EEA04961.1"/>
    <property type="molecule type" value="Genomic_DNA"/>
</dbReference>
<keyword evidence="1" id="KW-0472">Membrane</keyword>
<evidence type="ECO:0000313" key="3">
    <source>
        <dbReference type="Proteomes" id="UP000001460"/>
    </source>
</evidence>
<reference evidence="2" key="1">
    <citation type="submission" date="2008-06" db="EMBL/GenBank/DDBJ databases">
        <authorList>
            <person name="Lorenzi H."/>
            <person name="Inman J."/>
            <person name="Miller J."/>
            <person name="Schobel S."/>
            <person name="Amedeo P."/>
            <person name="Caler E.V."/>
            <person name="da Silva J."/>
        </authorList>
    </citation>
    <scope>NUCLEOTIDE SEQUENCE [LARGE SCALE GENOMIC DNA]</scope>
    <source>
        <strain evidence="2">RN66</strain>
    </source>
</reference>
<evidence type="ECO:0000313" key="2">
    <source>
        <dbReference type="EMBL" id="EEA04961.1"/>
    </source>
</evidence>
<dbReference type="Proteomes" id="UP000001460">
    <property type="component" value="Unassembled WGS sequence"/>
</dbReference>
<organism evidence="2 3">
    <name type="scientific">Cryptosporidium muris (strain RN66)</name>
    <dbReference type="NCBI Taxonomy" id="441375"/>
    <lineage>
        <taxon>Eukaryota</taxon>
        <taxon>Sar</taxon>
        <taxon>Alveolata</taxon>
        <taxon>Apicomplexa</taxon>
        <taxon>Conoidasida</taxon>
        <taxon>Coccidia</taxon>
        <taxon>Eucoccidiorida</taxon>
        <taxon>Eimeriorina</taxon>
        <taxon>Cryptosporidiidae</taxon>
        <taxon>Cryptosporidium</taxon>
    </lineage>
</organism>
<name>B6A9S0_CRYMR</name>
<feature type="transmembrane region" description="Helical" evidence="1">
    <location>
        <begin position="149"/>
        <end position="167"/>
    </location>
</feature>